<sequence>MSSDGTERFRYTLVGCGGQKRDCRNTLAYNLYTSGWFRWNRAYALWCGDFQSILSAKGVIPWIAYFEPYDLRITDSGFKGEDEPNHDSVVDWADYVADHVDETIHYHTDEDAIEIVVLHAQSYVNLLRDRLADVAANYDAVDVTIRYPFDDTGGNGQQMHWAREQVAAERGADPDDLELNALFCDSCERAARNAKVYPPGRVTSPGSGMAPEWWTADGAWLCESCRELTDGDAEPVDIETPNPEGHPPDEIQATFGRWSA</sequence>
<evidence type="ECO:0000313" key="2">
    <source>
        <dbReference type="EMBL" id="QLG47912.1"/>
    </source>
</evidence>
<organism evidence="2 3">
    <name type="scientific">Natrinema halophilum</name>
    <dbReference type="NCBI Taxonomy" id="1699371"/>
    <lineage>
        <taxon>Archaea</taxon>
        <taxon>Methanobacteriati</taxon>
        <taxon>Methanobacteriota</taxon>
        <taxon>Stenosarchaea group</taxon>
        <taxon>Halobacteria</taxon>
        <taxon>Halobacteriales</taxon>
        <taxon>Natrialbaceae</taxon>
        <taxon>Natrinema</taxon>
    </lineage>
</organism>
<dbReference type="Pfam" id="PF21818">
    <property type="entry name" value="DUF6884"/>
    <property type="match status" value="1"/>
</dbReference>
<dbReference type="AlphaFoldDB" id="A0A7D5GJL5"/>
<dbReference type="InterPro" id="IPR049251">
    <property type="entry name" value="DUF6884"/>
</dbReference>
<gene>
    <name evidence="2" type="ORF">HYG82_03150</name>
</gene>
<dbReference type="OrthoDB" id="206471at2157"/>
<protein>
    <recommendedName>
        <fullName evidence="1">DUF6884 domain-containing protein</fullName>
    </recommendedName>
</protein>
<accession>A0A7D5GJL5</accession>
<dbReference type="RefSeq" id="WP_179259654.1">
    <property type="nucleotide sequence ID" value="NZ_CP058601.1"/>
</dbReference>
<dbReference type="EMBL" id="CP058601">
    <property type="protein sequence ID" value="QLG47912.1"/>
    <property type="molecule type" value="Genomic_DNA"/>
</dbReference>
<proteinExistence type="predicted"/>
<reference evidence="2 3" key="1">
    <citation type="submission" date="2020-07" db="EMBL/GenBank/DDBJ databases">
        <authorList>
            <person name="Cui H."/>
        </authorList>
    </citation>
    <scope>NUCLEOTIDE SEQUENCE [LARGE SCALE GENOMIC DNA]</scope>
    <source>
        <strain evidence="2 3">YPL8</strain>
    </source>
</reference>
<evidence type="ECO:0000259" key="1">
    <source>
        <dbReference type="Pfam" id="PF21818"/>
    </source>
</evidence>
<keyword evidence="3" id="KW-1185">Reference proteome</keyword>
<evidence type="ECO:0000313" key="3">
    <source>
        <dbReference type="Proteomes" id="UP000509241"/>
    </source>
</evidence>
<dbReference type="GeneID" id="56032255"/>
<dbReference type="Proteomes" id="UP000509241">
    <property type="component" value="Chromosome"/>
</dbReference>
<feature type="domain" description="DUF6884" evidence="1">
    <location>
        <begin position="13"/>
        <end position="162"/>
    </location>
</feature>
<name>A0A7D5GJL5_9EURY</name>
<dbReference type="KEGG" id="haly:HYG82_03150"/>